<feature type="domain" description="Peptidase M11 gametolysin" evidence="2">
    <location>
        <begin position="185"/>
        <end position="339"/>
    </location>
</feature>
<protein>
    <recommendedName>
        <fullName evidence="2">Peptidase M11 gametolysin domain-containing protein</fullName>
    </recommendedName>
</protein>
<reference evidence="3 4" key="1">
    <citation type="submission" date="2019-01" db="EMBL/GenBank/DDBJ databases">
        <authorList>
            <person name="Ferrante I. M."/>
        </authorList>
    </citation>
    <scope>NUCLEOTIDE SEQUENCE [LARGE SCALE GENOMIC DNA]</scope>
    <source>
        <strain evidence="3 4">B856</strain>
    </source>
</reference>
<proteinExistence type="predicted"/>
<feature type="chain" id="PRO_5019270470" description="Peptidase M11 gametolysin domain-containing protein" evidence="1">
    <location>
        <begin position="24"/>
        <end position="687"/>
    </location>
</feature>
<name>A0A448Z3Z3_9STRA</name>
<evidence type="ECO:0000313" key="3">
    <source>
        <dbReference type="EMBL" id="VEU36705.1"/>
    </source>
</evidence>
<keyword evidence="4" id="KW-1185">Reference proteome</keyword>
<sequence>MSPFNKFTALATMLVVAVTSASSHQGGMESEDINRRQLLQDIDQRQLLEENGLVLFKKISEYVTGESESKWCAQLPTSKFQMICDIKGISQKYIESFRPISGQSVMKIQGASLQRSPDSNLRLDITDEASVRIERLPQNDARYQGQTLDEKPGRPFGTKKVLVARVTNNGVSHEADDNAILNATFQGSLSMKSQFAACSRNQLDLQPTAVTNSGLLELSINIESSDGSSLEHAAVDVLYEQYGDAVDSSDLIVLCLPPFVPEIAAYAFLGGWWSFYNFHYCTDVPTVLHEIGHNFRLEHSGMGDNGYGDGIGVMGWSSPDGFRQCFNAVKNFALGWFDNQVATVNPLDWAGSSRTFVFTGIEQYQAIGSANKLITLQLDAGSEGDWYIGYNEAVGANADTAEALNQVAVSYVYPLSDDEYRDLPSAKQSWRQAALAVGNVYGINNFGGTEYGVYVKFVSLVGTDATVEVITSTTPVLSCGGLGRFRIGLLTDAKGYETSWFLRDSNGTVIDHYDDGKYWYKHQYYYPSAESSYCLPPGCYQFEIRDSGGDGLTDDAWDPIEGHGRYDGTLDGVEIFSGAEFGYNEVNDFCIEAAPVPTLEPTAEPVPTLVPAPTAPPSMGCEDDGTFKFRGKNNKMCGKRWMQKYTRNLNKRKRRKLRRLCKKKSEGKQVFTFCRATCALVDLGPCA</sequence>
<dbReference type="OrthoDB" id="48545at2759"/>
<keyword evidence="1" id="KW-0732">Signal</keyword>
<accession>A0A448Z3Z3</accession>
<evidence type="ECO:0000313" key="4">
    <source>
        <dbReference type="Proteomes" id="UP000291116"/>
    </source>
</evidence>
<dbReference type="Proteomes" id="UP000291116">
    <property type="component" value="Unassembled WGS sequence"/>
</dbReference>
<feature type="signal peptide" evidence="1">
    <location>
        <begin position="1"/>
        <end position="23"/>
    </location>
</feature>
<dbReference type="AlphaFoldDB" id="A0A448Z3Z3"/>
<evidence type="ECO:0000256" key="1">
    <source>
        <dbReference type="SAM" id="SignalP"/>
    </source>
</evidence>
<dbReference type="SUPFAM" id="SSF55486">
    <property type="entry name" value="Metalloproteases ('zincins'), catalytic domain"/>
    <property type="match status" value="1"/>
</dbReference>
<dbReference type="EMBL" id="CAACVS010000101">
    <property type="protein sequence ID" value="VEU36705.1"/>
    <property type="molecule type" value="Genomic_DNA"/>
</dbReference>
<organism evidence="3 4">
    <name type="scientific">Pseudo-nitzschia multistriata</name>
    <dbReference type="NCBI Taxonomy" id="183589"/>
    <lineage>
        <taxon>Eukaryota</taxon>
        <taxon>Sar</taxon>
        <taxon>Stramenopiles</taxon>
        <taxon>Ochrophyta</taxon>
        <taxon>Bacillariophyta</taxon>
        <taxon>Bacillariophyceae</taxon>
        <taxon>Bacillariophycidae</taxon>
        <taxon>Bacillariales</taxon>
        <taxon>Bacillariaceae</taxon>
        <taxon>Pseudo-nitzschia</taxon>
    </lineage>
</organism>
<evidence type="ECO:0000259" key="2">
    <source>
        <dbReference type="Pfam" id="PF05548"/>
    </source>
</evidence>
<dbReference type="Pfam" id="PF05548">
    <property type="entry name" value="Peptidase_M11"/>
    <property type="match status" value="1"/>
</dbReference>
<dbReference type="InterPro" id="IPR008752">
    <property type="entry name" value="Peptidase_M11"/>
</dbReference>
<gene>
    <name evidence="3" type="ORF">PSNMU_V1.4_AUG-EV-PASAV3_0034740</name>
</gene>